<dbReference type="InterPro" id="IPR036291">
    <property type="entry name" value="NAD(P)-bd_dom_sf"/>
</dbReference>
<evidence type="ECO:0000256" key="3">
    <source>
        <dbReference type="ARBA" id="ARBA00023002"/>
    </source>
</evidence>
<evidence type="ECO:0000259" key="7">
    <source>
        <dbReference type="Pfam" id="PF14823"/>
    </source>
</evidence>
<keyword evidence="4" id="KW-0520">NAD</keyword>
<dbReference type="InterPro" id="IPR028161">
    <property type="entry name" value="Met8-like"/>
</dbReference>
<evidence type="ECO:0000256" key="4">
    <source>
        <dbReference type="ARBA" id="ARBA00023027"/>
    </source>
</evidence>
<dbReference type="NCBIfam" id="TIGR01470">
    <property type="entry name" value="cysG_Nterm"/>
    <property type="match status" value="1"/>
</dbReference>
<evidence type="ECO:0000256" key="5">
    <source>
        <dbReference type="ARBA" id="ARBA00023244"/>
    </source>
</evidence>
<name>A0AA40EXG7_9PEZI</name>
<comment type="caution">
    <text evidence="9">The sequence shown here is derived from an EMBL/GenBank/DDBJ whole genome shotgun (WGS) entry which is preliminary data.</text>
</comment>
<comment type="catalytic activity">
    <reaction evidence="6">
        <text>precorrin-2 + NAD(+) = sirohydrochlorin + NADH + 2 H(+)</text>
        <dbReference type="Rhea" id="RHEA:15613"/>
        <dbReference type="ChEBI" id="CHEBI:15378"/>
        <dbReference type="ChEBI" id="CHEBI:57540"/>
        <dbReference type="ChEBI" id="CHEBI:57945"/>
        <dbReference type="ChEBI" id="CHEBI:58351"/>
        <dbReference type="ChEBI" id="CHEBI:58827"/>
        <dbReference type="EC" id="1.3.1.76"/>
    </reaction>
</comment>
<keyword evidence="5" id="KW-0627">Porphyrin biosynthesis</keyword>
<keyword evidence="10" id="KW-1185">Reference proteome</keyword>
<gene>
    <name evidence="9" type="ORF">B0T18DRAFT_349117</name>
</gene>
<sequence>MATPTTTTPNDDPPQFPEVQPGGSLMIAWQAKGKRILVVGGGEVAAGRILLSLNASALVTVICPTSGLSPEVTHRIALHQVTHHDRLFLPSDLDTADLVLCAVDDPAASSAIWRLCRARRIPANIADVPAECDFYFGSVHRDGPLQVMVSTNGKGPRLASTIRKYIGARLPVGAGRAIETVGALRVKLRAVAPRVEDGGKRMRWMTRVSDAYSWEEMCGLTEEDMGNLLRYYESGRVPSLDVLKAMRGGKDVSELDVFDGSFGFSVGV</sequence>
<dbReference type="PANTHER" id="PTHR35330:SF1">
    <property type="entry name" value="SIROHEME BIOSYNTHESIS PROTEIN MET8"/>
    <property type="match status" value="1"/>
</dbReference>
<keyword evidence="3" id="KW-0560">Oxidoreductase</keyword>
<comment type="pathway">
    <text evidence="1">Porphyrin-containing compound metabolism; siroheme biosynthesis; sirohydrochlorin from precorrin-2: step 1/1.</text>
</comment>
<dbReference type="InterPro" id="IPR028281">
    <property type="entry name" value="Sirohaem_synthase_central"/>
</dbReference>
<dbReference type="InterPro" id="IPR006367">
    <property type="entry name" value="Sirohaem_synthase_N"/>
</dbReference>
<dbReference type="GO" id="GO:0019354">
    <property type="term" value="P:siroheme biosynthetic process"/>
    <property type="evidence" value="ECO:0007669"/>
    <property type="project" value="InterPro"/>
</dbReference>
<dbReference type="GO" id="GO:0043115">
    <property type="term" value="F:precorrin-2 dehydrogenase activity"/>
    <property type="evidence" value="ECO:0007669"/>
    <property type="project" value="UniProtKB-EC"/>
</dbReference>
<dbReference type="PANTHER" id="PTHR35330">
    <property type="entry name" value="SIROHEME BIOSYNTHESIS PROTEIN MET8"/>
    <property type="match status" value="1"/>
</dbReference>
<dbReference type="AlphaFoldDB" id="A0AA40EXG7"/>
<dbReference type="SUPFAM" id="SSF51735">
    <property type="entry name" value="NAD(P)-binding Rossmann-fold domains"/>
    <property type="match status" value="1"/>
</dbReference>
<evidence type="ECO:0000256" key="2">
    <source>
        <dbReference type="ARBA" id="ARBA00012400"/>
    </source>
</evidence>
<evidence type="ECO:0000256" key="6">
    <source>
        <dbReference type="ARBA" id="ARBA00047561"/>
    </source>
</evidence>
<feature type="domain" description="Siroheme biosynthesis protein Met8 C-terminal" evidence="7">
    <location>
        <begin position="171"/>
        <end position="238"/>
    </location>
</feature>
<dbReference type="GO" id="GO:0004325">
    <property type="term" value="F:ferrochelatase activity"/>
    <property type="evidence" value="ECO:0007669"/>
    <property type="project" value="InterPro"/>
</dbReference>
<dbReference type="Proteomes" id="UP001172155">
    <property type="component" value="Unassembled WGS sequence"/>
</dbReference>
<evidence type="ECO:0000313" key="9">
    <source>
        <dbReference type="EMBL" id="KAK0747127.1"/>
    </source>
</evidence>
<proteinExistence type="predicted"/>
<dbReference type="Pfam" id="PF13241">
    <property type="entry name" value="NAD_binding_7"/>
    <property type="match status" value="1"/>
</dbReference>
<dbReference type="Pfam" id="PF14824">
    <property type="entry name" value="Sirohm_synth_M"/>
    <property type="match status" value="1"/>
</dbReference>
<dbReference type="Gene3D" id="1.10.3280.10">
    <property type="entry name" value="Siroheme synthase, domain 3"/>
    <property type="match status" value="1"/>
</dbReference>
<evidence type="ECO:0000313" key="10">
    <source>
        <dbReference type="Proteomes" id="UP001172155"/>
    </source>
</evidence>
<evidence type="ECO:0000259" key="8">
    <source>
        <dbReference type="Pfam" id="PF14824"/>
    </source>
</evidence>
<protein>
    <recommendedName>
        <fullName evidence="2">precorrin-2 dehydrogenase</fullName>
        <ecNumber evidence="2">1.3.1.76</ecNumber>
    </recommendedName>
</protein>
<dbReference type="EMBL" id="JAUKUD010000004">
    <property type="protein sequence ID" value="KAK0747127.1"/>
    <property type="molecule type" value="Genomic_DNA"/>
</dbReference>
<evidence type="ECO:0000256" key="1">
    <source>
        <dbReference type="ARBA" id="ARBA00005010"/>
    </source>
</evidence>
<dbReference type="Pfam" id="PF14823">
    <property type="entry name" value="Sirohm_synth_C"/>
    <property type="match status" value="1"/>
</dbReference>
<reference evidence="9" key="1">
    <citation type="submission" date="2023-06" db="EMBL/GenBank/DDBJ databases">
        <title>Genome-scale phylogeny and comparative genomics of the fungal order Sordariales.</title>
        <authorList>
            <consortium name="Lawrence Berkeley National Laboratory"/>
            <person name="Hensen N."/>
            <person name="Bonometti L."/>
            <person name="Westerberg I."/>
            <person name="Brannstrom I.O."/>
            <person name="Guillou S."/>
            <person name="Cros-Aarteil S."/>
            <person name="Calhoun S."/>
            <person name="Haridas S."/>
            <person name="Kuo A."/>
            <person name="Mondo S."/>
            <person name="Pangilinan J."/>
            <person name="Riley R."/>
            <person name="LaButti K."/>
            <person name="Andreopoulos B."/>
            <person name="Lipzen A."/>
            <person name="Chen C."/>
            <person name="Yanf M."/>
            <person name="Daum C."/>
            <person name="Ng V."/>
            <person name="Clum A."/>
            <person name="Steindorff A."/>
            <person name="Ohm R."/>
            <person name="Martin F."/>
            <person name="Silar P."/>
            <person name="Natvig D."/>
            <person name="Lalanne C."/>
            <person name="Gautier V."/>
            <person name="Ament-velasquez S.L."/>
            <person name="Kruys A."/>
            <person name="Hutchinson M.I."/>
            <person name="Powell A.J."/>
            <person name="Barry K."/>
            <person name="Miller A.N."/>
            <person name="Grigoriev I.V."/>
            <person name="Debuchy R."/>
            <person name="Gladieux P."/>
            <person name="Thoren M.H."/>
            <person name="Johannesson H."/>
        </authorList>
    </citation>
    <scope>NUCLEOTIDE SEQUENCE</scope>
    <source>
        <strain evidence="9">SMH3187-1</strain>
    </source>
</reference>
<dbReference type="EC" id="1.3.1.76" evidence="2"/>
<dbReference type="SUPFAM" id="SSF75615">
    <property type="entry name" value="Siroheme synthase middle domains-like"/>
    <property type="match status" value="1"/>
</dbReference>
<feature type="domain" description="Siroheme synthase central" evidence="8">
    <location>
        <begin position="142"/>
        <end position="166"/>
    </location>
</feature>
<accession>A0AA40EXG7</accession>
<dbReference type="InterPro" id="IPR028162">
    <property type="entry name" value="Met8_C"/>
</dbReference>
<dbReference type="Gene3D" id="3.40.50.720">
    <property type="entry name" value="NAD(P)-binding Rossmann-like Domain"/>
    <property type="match status" value="1"/>
</dbReference>
<organism evidence="9 10">
    <name type="scientific">Schizothecium vesticola</name>
    <dbReference type="NCBI Taxonomy" id="314040"/>
    <lineage>
        <taxon>Eukaryota</taxon>
        <taxon>Fungi</taxon>
        <taxon>Dikarya</taxon>
        <taxon>Ascomycota</taxon>
        <taxon>Pezizomycotina</taxon>
        <taxon>Sordariomycetes</taxon>
        <taxon>Sordariomycetidae</taxon>
        <taxon>Sordariales</taxon>
        <taxon>Schizotheciaceae</taxon>
        <taxon>Schizothecium</taxon>
    </lineage>
</organism>
<dbReference type="Gene3D" id="3.30.160.110">
    <property type="entry name" value="Siroheme synthase, domain 2"/>
    <property type="match status" value="1"/>
</dbReference>